<dbReference type="Pfam" id="PF07683">
    <property type="entry name" value="CobW_C"/>
    <property type="match status" value="1"/>
</dbReference>
<dbReference type="InterPro" id="IPR011629">
    <property type="entry name" value="CobW-like_C"/>
</dbReference>
<gene>
    <name evidence="3" type="ORF">NIIDNTM18_47430</name>
</gene>
<proteinExistence type="predicted"/>
<dbReference type="InterPro" id="IPR003495">
    <property type="entry name" value="CobW/HypB/UreG_nucleotide-bd"/>
</dbReference>
<feature type="region of interest" description="Disordered" evidence="1">
    <location>
        <begin position="363"/>
        <end position="403"/>
    </location>
</feature>
<dbReference type="InterPro" id="IPR027417">
    <property type="entry name" value="P-loop_NTPase"/>
</dbReference>
<evidence type="ECO:0000259" key="2">
    <source>
        <dbReference type="SMART" id="SM00833"/>
    </source>
</evidence>
<evidence type="ECO:0000313" key="4">
    <source>
        <dbReference type="Proteomes" id="UP000515734"/>
    </source>
</evidence>
<dbReference type="PANTHER" id="PTHR43603:SF1">
    <property type="entry name" value="ZINC-REGULATED GTPASE METALLOPROTEIN ACTIVATOR 1"/>
    <property type="match status" value="1"/>
</dbReference>
<dbReference type="SUPFAM" id="SSF90002">
    <property type="entry name" value="Hypothetical protein YjiA, C-terminal domain"/>
    <property type="match status" value="1"/>
</dbReference>
<dbReference type="Gene3D" id="3.40.50.300">
    <property type="entry name" value="P-loop containing nucleotide triphosphate hydrolases"/>
    <property type="match status" value="1"/>
</dbReference>
<dbReference type="InterPro" id="IPR051927">
    <property type="entry name" value="Zn_Chap_cDPG_Synth"/>
</dbReference>
<dbReference type="NCBIfam" id="NF047431">
    <property type="entry name" value="hiber_recruit"/>
    <property type="match status" value="1"/>
</dbReference>
<dbReference type="Pfam" id="PF02492">
    <property type="entry name" value="cobW"/>
    <property type="match status" value="1"/>
</dbReference>
<dbReference type="PANTHER" id="PTHR43603">
    <property type="entry name" value="COBW DOMAIN-CONTAINING PROTEIN DDB_G0274527"/>
    <property type="match status" value="1"/>
</dbReference>
<reference evidence="3 4" key="1">
    <citation type="submission" date="2020-07" db="EMBL/GenBank/DDBJ databases">
        <title>Complete genome sequence of Mycolicibacterium litorale like strain isolated from cardiac implantable electronic device infection.</title>
        <authorList>
            <person name="Fukano H."/>
            <person name="Miyama H."/>
            <person name="Hoshino Y."/>
        </authorList>
    </citation>
    <scope>NUCLEOTIDE SEQUENCE [LARGE SCALE GENOMIC DNA]</scope>
    <source>
        <strain evidence="3 4">NIIDNTM18</strain>
    </source>
</reference>
<protein>
    <recommendedName>
        <fullName evidence="2">CobW C-terminal domain-containing protein</fullName>
    </recommendedName>
</protein>
<organism evidence="3 4">
    <name type="scientific">Mycolicibacterium litorale</name>
    <dbReference type="NCBI Taxonomy" id="758802"/>
    <lineage>
        <taxon>Bacteria</taxon>
        <taxon>Bacillati</taxon>
        <taxon>Actinomycetota</taxon>
        <taxon>Actinomycetes</taxon>
        <taxon>Mycobacteriales</taxon>
        <taxon>Mycobacteriaceae</taxon>
        <taxon>Mycolicibacterium</taxon>
    </lineage>
</organism>
<evidence type="ECO:0000256" key="1">
    <source>
        <dbReference type="SAM" id="MobiDB-lite"/>
    </source>
</evidence>
<sequence>MRTPVIVVAGQGQSNAVCDVLMATPGTVVVSHRFDGQVVIRTVATHRHERVLVSEWPLELAKGCVGCTTRGDLLVLLRRLHRREDVTRIVVLLAPWLEPEPVCWSIDNVSVHVGPGYIDGPAGRDVSIEAVVTTVDTRVWLAQALGDDDLDATRTVAQVVVGQAEFADVVVLTEPDRRTLAVLRRLAPRARITVGTDQLATAVANLDPDARRGRAHNPHDALLAGEPPLRPDGDVALVEFTARRPFHPLRLHQAIDDLLDGVVRLRGRAWLASQPDAVVWMESAGGGLHVGHAGDWLAAMGPHRRAYAAPERVALAAGHWDERFGDRHIALTVLVCGADPETVRRVLARALLTDDELSRPQAWPGLEDPFGDWHEDPCAALDETAQARSSDRRRGPAEGSGLE</sequence>
<dbReference type="RefSeq" id="WP_185293173.1">
    <property type="nucleotide sequence ID" value="NZ_AP023287.1"/>
</dbReference>
<accession>A0A6S6PAG5</accession>
<evidence type="ECO:0000313" key="3">
    <source>
        <dbReference type="EMBL" id="BCI55465.1"/>
    </source>
</evidence>
<name>A0A6S6PAG5_9MYCO</name>
<feature type="domain" description="CobW C-terminal" evidence="2">
    <location>
        <begin position="235"/>
        <end position="351"/>
    </location>
</feature>
<dbReference type="EMBL" id="AP023287">
    <property type="protein sequence ID" value="BCI55465.1"/>
    <property type="molecule type" value="Genomic_DNA"/>
</dbReference>
<dbReference type="Proteomes" id="UP000515734">
    <property type="component" value="Chromosome"/>
</dbReference>
<dbReference type="AlphaFoldDB" id="A0A6S6PAG5"/>
<dbReference type="SMART" id="SM00833">
    <property type="entry name" value="CobW_C"/>
    <property type="match status" value="1"/>
</dbReference>